<feature type="compositionally biased region" description="Basic and acidic residues" evidence="1">
    <location>
        <begin position="720"/>
        <end position="742"/>
    </location>
</feature>
<dbReference type="Pfam" id="PF07698">
    <property type="entry name" value="7TM-7TMR_HD"/>
    <property type="match status" value="1"/>
</dbReference>
<evidence type="ECO:0000256" key="2">
    <source>
        <dbReference type="SAM" id="Phobius"/>
    </source>
</evidence>
<keyword evidence="2" id="KW-0812">Transmembrane</keyword>
<dbReference type="STRING" id="653733.Selin_1824"/>
<dbReference type="SUPFAM" id="SSF109604">
    <property type="entry name" value="HD-domain/PDEase-like"/>
    <property type="match status" value="1"/>
</dbReference>
<dbReference type="NCBIfam" id="TIGR00277">
    <property type="entry name" value="HDIG"/>
    <property type="match status" value="1"/>
</dbReference>
<dbReference type="Proteomes" id="UP000002572">
    <property type="component" value="Chromosome"/>
</dbReference>
<proteinExistence type="predicted"/>
<feature type="transmembrane region" description="Helical" evidence="2">
    <location>
        <begin position="359"/>
        <end position="377"/>
    </location>
</feature>
<dbReference type="InterPro" id="IPR052722">
    <property type="entry name" value="PgpH_phosphodiesterase"/>
</dbReference>
<sequence length="792" mass="88588">MSNLIGRWHQYFLAHTINQPLGVKVIAMVTVVLVAFFAIPEERFTGDIYEVGDIASRNIKSDRELLVIDEAATIQKRREAHEHAGLLFDHDRSVERSFVIAIEETFQAARRAASAPEGSGEVKELEAMLGRFHLQPEVLAHFQERQFSEALEQRIKQCVGTAYGQGVYLPGSRSHVFDNAFVRDISTGGVQRIVPERPPRTPSEVAAVIDQHCQESAVVMFTMANLSPDITFNERATITRREELSQQVKPVYIVVRQGEMIVREGEIVDAMTRQKLNTLLRVKSPLEHWFSFMATLIMASILILIPWKYFEKARKKIFNSSDRLYIFFTILLGSIALVKLFSIIAAGLSFNLPYVSYDYLIYAVPIAAGAMLVAILLDLHIAMIYTTVFSIICGVMVGHDISFALYTFVSGLVAAYSSFSFRNRMDLTFAALWSSAAGALVMVSILLFNGDLFSWGALWAFAFVFISGQISMLLVMGLLPIFESGFHVTSDLRLLELSNMGHPLLKQLILRAPGTYHHSIIVGSLVEAAAEEIGVNPLLARVGAYYHDIGKMKKPEYFIENQRGINRHDTLSPAMSSLVITNHVKHGMELAEEYSLPKSIREIIQQHHGRTLIQYFYKKALEGGEKVDDEKFRYAGPKPQTRAAALVMLGDSCEAATRALSEPSHTRIQNLVQKIINNIFVDGQLDECELTLKDIGMIAASFTKTLTGIYHQRIEYPEDKKEVQVPKEKPEKAPDAELDTRSRPGSGNPPIPTKKVPASIRHFTHQDVDIPGTPEADAKDKGEKNGSNPQYF</sequence>
<dbReference type="GO" id="GO:0016787">
    <property type="term" value="F:hydrolase activity"/>
    <property type="evidence" value="ECO:0007669"/>
    <property type="project" value="UniProtKB-KW"/>
</dbReference>
<dbReference type="PANTHER" id="PTHR36442:SF1">
    <property type="entry name" value="CYCLIC-DI-AMP PHOSPHODIESTERASE PGPH"/>
    <property type="match status" value="1"/>
</dbReference>
<accession>E6W1K2</accession>
<dbReference type="OrthoDB" id="9806952at2"/>
<feature type="transmembrane region" description="Helical" evidence="2">
    <location>
        <begin position="455"/>
        <end position="482"/>
    </location>
</feature>
<feature type="transmembrane region" description="Helical" evidence="2">
    <location>
        <begin position="325"/>
        <end position="347"/>
    </location>
</feature>
<feature type="transmembrane region" description="Helical" evidence="2">
    <location>
        <begin position="21"/>
        <end position="39"/>
    </location>
</feature>
<dbReference type="Pfam" id="PF01966">
    <property type="entry name" value="HD"/>
    <property type="match status" value="1"/>
</dbReference>
<evidence type="ECO:0000256" key="1">
    <source>
        <dbReference type="SAM" id="MobiDB-lite"/>
    </source>
</evidence>
<dbReference type="InterPro" id="IPR003607">
    <property type="entry name" value="HD/PDEase_dom"/>
</dbReference>
<dbReference type="Pfam" id="PF07697">
    <property type="entry name" value="7TMR-HDED"/>
    <property type="match status" value="1"/>
</dbReference>
<dbReference type="SMART" id="SM00471">
    <property type="entry name" value="HDc"/>
    <property type="match status" value="1"/>
</dbReference>
<dbReference type="PANTHER" id="PTHR36442">
    <property type="entry name" value="CYCLIC-DI-AMP PHOSPHODIESTERASE PGPH"/>
    <property type="match status" value="1"/>
</dbReference>
<dbReference type="EMBL" id="CP002432">
    <property type="protein sequence ID" value="ADU66551.1"/>
    <property type="molecule type" value="Genomic_DNA"/>
</dbReference>
<reference evidence="4 5" key="1">
    <citation type="submission" date="2010-12" db="EMBL/GenBank/DDBJ databases">
        <title>Complete sequence of Desulfurispirillum indicum S5.</title>
        <authorList>
            <consortium name="US DOE Joint Genome Institute"/>
            <person name="Lucas S."/>
            <person name="Copeland A."/>
            <person name="Lapidus A."/>
            <person name="Cheng J.-F."/>
            <person name="Goodwin L."/>
            <person name="Pitluck S."/>
            <person name="Chertkov O."/>
            <person name="Held B."/>
            <person name="Detter J.C."/>
            <person name="Han C."/>
            <person name="Tapia R."/>
            <person name="Land M."/>
            <person name="Hauser L."/>
            <person name="Kyrpides N."/>
            <person name="Ivanova N."/>
            <person name="Mikhailova N."/>
            <person name="Haggblom M."/>
            <person name="Rauschenbach I."/>
            <person name="Bini E."/>
            <person name="Woyke T."/>
        </authorList>
    </citation>
    <scope>NUCLEOTIDE SEQUENCE [LARGE SCALE GENOMIC DNA]</scope>
    <source>
        <strain evidence="5">ATCC BAA-1389 / DSM 22839 / S5</strain>
    </source>
</reference>
<dbReference type="InParanoid" id="E6W1K2"/>
<dbReference type="RefSeq" id="WP_013506431.1">
    <property type="nucleotide sequence ID" value="NC_014836.1"/>
</dbReference>
<dbReference type="eggNOG" id="COG1480">
    <property type="taxonomic scope" value="Bacteria"/>
</dbReference>
<dbReference type="InterPro" id="IPR006674">
    <property type="entry name" value="HD_domain"/>
</dbReference>
<dbReference type="InterPro" id="IPR006675">
    <property type="entry name" value="HDIG_dom"/>
</dbReference>
<dbReference type="KEGG" id="din:Selin_1824"/>
<keyword evidence="2" id="KW-0472">Membrane</keyword>
<dbReference type="CDD" id="cd00077">
    <property type="entry name" value="HDc"/>
    <property type="match status" value="1"/>
</dbReference>
<keyword evidence="2" id="KW-1133">Transmembrane helix</keyword>
<evidence type="ECO:0000259" key="3">
    <source>
        <dbReference type="PROSITE" id="PS51831"/>
    </source>
</evidence>
<protein>
    <submittedName>
        <fullName evidence="4">Metal dependent phosphohydrolase</fullName>
    </submittedName>
</protein>
<name>E6W1K2_DESIS</name>
<dbReference type="InterPro" id="IPR011621">
    <property type="entry name" value="Metal-dep_PHydrolase_7TM_intra"/>
</dbReference>
<feature type="transmembrane region" description="Helical" evidence="2">
    <location>
        <begin position="384"/>
        <end position="409"/>
    </location>
</feature>
<dbReference type="Gene3D" id="1.10.3210.10">
    <property type="entry name" value="Hypothetical protein af1432"/>
    <property type="match status" value="1"/>
</dbReference>
<dbReference type="AlphaFoldDB" id="E6W1K2"/>
<feature type="transmembrane region" description="Helical" evidence="2">
    <location>
        <begin position="288"/>
        <end position="305"/>
    </location>
</feature>
<evidence type="ECO:0000313" key="5">
    <source>
        <dbReference type="Proteomes" id="UP000002572"/>
    </source>
</evidence>
<dbReference type="HOGENOM" id="CLU_015767_1_2_0"/>
<dbReference type="InterPro" id="IPR011624">
    <property type="entry name" value="Metal-dep_PHydrolase_7TM_extra"/>
</dbReference>
<keyword evidence="5" id="KW-1185">Reference proteome</keyword>
<feature type="transmembrane region" description="Helical" evidence="2">
    <location>
        <begin position="429"/>
        <end position="448"/>
    </location>
</feature>
<feature type="region of interest" description="Disordered" evidence="1">
    <location>
        <begin position="720"/>
        <end position="792"/>
    </location>
</feature>
<gene>
    <name evidence="4" type="ordered locus">Selin_1824</name>
</gene>
<keyword evidence="4" id="KW-0378">Hydrolase</keyword>
<dbReference type="PROSITE" id="PS51831">
    <property type="entry name" value="HD"/>
    <property type="match status" value="1"/>
</dbReference>
<evidence type="ECO:0000313" key="4">
    <source>
        <dbReference type="EMBL" id="ADU66551.1"/>
    </source>
</evidence>
<organism evidence="4 5">
    <name type="scientific">Desulfurispirillum indicum (strain ATCC BAA-1389 / DSM 22839 / S5)</name>
    <dbReference type="NCBI Taxonomy" id="653733"/>
    <lineage>
        <taxon>Bacteria</taxon>
        <taxon>Pseudomonadati</taxon>
        <taxon>Chrysiogenota</taxon>
        <taxon>Chrysiogenia</taxon>
        <taxon>Chrysiogenales</taxon>
        <taxon>Chrysiogenaceae</taxon>
        <taxon>Desulfurispirillum</taxon>
    </lineage>
</organism>
<feature type="domain" description="HD" evidence="3">
    <location>
        <begin position="515"/>
        <end position="656"/>
    </location>
</feature>